<sequence>MSADTRMSLRQARRTLDRRGRIAMSILVAALLTSFVAGLSIGDTVLSPIRVVQALFETDGGIRMVVVDWRLPRALAAVFFGAALALSGTVFQTITRNPLGSPDVIGLTTGAYTGALIVMTGGSGSGVAVAIGAILGGFGTAALVALLIAGRGALGYRIVIVGIGVSAVLAAVNAWMLLRARREVAVSAAIWDAGSLNGVGWAQALLPIAVVTVLMIVLWLAQRGLWLIELGDDIGTSLGGRMGLTKAGLVAIAVGLIGVVTAVIGPIAFIALAAPHLAKLIAKNGPAHLIATALMGATLLSLADIIGQNAVPKHALPVGVVTLVLGGVYLMFLVVRTARRRF</sequence>
<evidence type="ECO:0000256" key="4">
    <source>
        <dbReference type="ARBA" id="ARBA00022475"/>
    </source>
</evidence>
<dbReference type="SUPFAM" id="SSF81345">
    <property type="entry name" value="ABC transporter involved in vitamin B12 uptake, BtuC"/>
    <property type="match status" value="1"/>
</dbReference>
<evidence type="ECO:0000256" key="2">
    <source>
        <dbReference type="ARBA" id="ARBA00007935"/>
    </source>
</evidence>
<dbReference type="GO" id="GO:0005886">
    <property type="term" value="C:plasma membrane"/>
    <property type="evidence" value="ECO:0007669"/>
    <property type="project" value="UniProtKB-SubCell"/>
</dbReference>
<organism evidence="9 10">
    <name type="scientific">Microbacterium foliorum</name>
    <dbReference type="NCBI Taxonomy" id="104336"/>
    <lineage>
        <taxon>Bacteria</taxon>
        <taxon>Bacillati</taxon>
        <taxon>Actinomycetota</taxon>
        <taxon>Actinomycetes</taxon>
        <taxon>Micrococcales</taxon>
        <taxon>Microbacteriaceae</taxon>
        <taxon>Microbacterium</taxon>
    </lineage>
</organism>
<comment type="similarity">
    <text evidence="2">Belongs to the binding-protein-dependent transport system permease family. FecCD subfamily.</text>
</comment>
<feature type="transmembrane region" description="Helical" evidence="8">
    <location>
        <begin position="199"/>
        <end position="221"/>
    </location>
</feature>
<proteinExistence type="inferred from homology"/>
<keyword evidence="7 8" id="KW-0472">Membrane</keyword>
<accession>A0A0F0KMN4</accession>
<feature type="transmembrane region" description="Helical" evidence="8">
    <location>
        <begin position="74"/>
        <end position="94"/>
    </location>
</feature>
<protein>
    <submittedName>
        <fullName evidence="9">Ferric enterobactin transport system permease protein FepG</fullName>
    </submittedName>
</protein>
<keyword evidence="3" id="KW-0813">Transport</keyword>
<reference evidence="9 10" key="1">
    <citation type="submission" date="2015-02" db="EMBL/GenBank/DDBJ databases">
        <title>Draft genome sequences of ten Microbacterium spp. with emphasis on heavy metal contaminated environments.</title>
        <authorList>
            <person name="Corretto E."/>
        </authorList>
    </citation>
    <scope>NUCLEOTIDE SEQUENCE [LARGE SCALE GENOMIC DNA]</scope>
    <source>
        <strain evidence="9 10">DSM 12966</strain>
    </source>
</reference>
<name>A0A0F0KMN4_9MICO</name>
<dbReference type="InterPro" id="IPR037294">
    <property type="entry name" value="ABC_BtuC-like"/>
</dbReference>
<feature type="transmembrane region" description="Helical" evidence="8">
    <location>
        <begin position="286"/>
        <end position="303"/>
    </location>
</feature>
<dbReference type="GeneID" id="94446017"/>
<dbReference type="AlphaFoldDB" id="A0A0F0KMN4"/>
<evidence type="ECO:0000313" key="9">
    <source>
        <dbReference type="EMBL" id="KJL21684.1"/>
    </source>
</evidence>
<dbReference type="CDD" id="cd06550">
    <property type="entry name" value="TM_ABC_iron-siderophores_like"/>
    <property type="match status" value="1"/>
</dbReference>
<feature type="transmembrane region" description="Helical" evidence="8">
    <location>
        <begin position="247"/>
        <end position="274"/>
    </location>
</feature>
<evidence type="ECO:0000313" key="10">
    <source>
        <dbReference type="Proteomes" id="UP000033572"/>
    </source>
</evidence>
<keyword evidence="6 8" id="KW-1133">Transmembrane helix</keyword>
<feature type="transmembrane region" description="Helical" evidence="8">
    <location>
        <begin position="21"/>
        <end position="41"/>
    </location>
</feature>
<dbReference type="GO" id="GO:0033214">
    <property type="term" value="P:siderophore-iron import into cell"/>
    <property type="evidence" value="ECO:0007669"/>
    <property type="project" value="TreeGrafter"/>
</dbReference>
<evidence type="ECO:0000256" key="5">
    <source>
        <dbReference type="ARBA" id="ARBA00022692"/>
    </source>
</evidence>
<comment type="caution">
    <text evidence="9">The sequence shown here is derived from an EMBL/GenBank/DDBJ whole genome shotgun (WGS) entry which is preliminary data.</text>
</comment>
<keyword evidence="10" id="KW-1185">Reference proteome</keyword>
<evidence type="ECO:0000256" key="3">
    <source>
        <dbReference type="ARBA" id="ARBA00022448"/>
    </source>
</evidence>
<gene>
    <name evidence="9" type="primary">fepG_2</name>
    <name evidence="9" type="ORF">RN50_01582</name>
</gene>
<dbReference type="Gene3D" id="1.10.3470.10">
    <property type="entry name" value="ABC transporter involved in vitamin B12 uptake, BtuC"/>
    <property type="match status" value="1"/>
</dbReference>
<comment type="subcellular location">
    <subcellularLocation>
        <location evidence="1">Cell membrane</location>
        <topology evidence="1">Multi-pass membrane protein</topology>
    </subcellularLocation>
</comment>
<feature type="transmembrane region" description="Helical" evidence="8">
    <location>
        <begin position="154"/>
        <end position="178"/>
    </location>
</feature>
<dbReference type="Proteomes" id="UP000033572">
    <property type="component" value="Unassembled WGS sequence"/>
</dbReference>
<keyword evidence="5 8" id="KW-0812">Transmembrane</keyword>
<feature type="transmembrane region" description="Helical" evidence="8">
    <location>
        <begin position="115"/>
        <end position="148"/>
    </location>
</feature>
<evidence type="ECO:0000256" key="1">
    <source>
        <dbReference type="ARBA" id="ARBA00004651"/>
    </source>
</evidence>
<evidence type="ECO:0000256" key="6">
    <source>
        <dbReference type="ARBA" id="ARBA00022989"/>
    </source>
</evidence>
<evidence type="ECO:0000256" key="7">
    <source>
        <dbReference type="ARBA" id="ARBA00023136"/>
    </source>
</evidence>
<evidence type="ECO:0000256" key="8">
    <source>
        <dbReference type="SAM" id="Phobius"/>
    </source>
</evidence>
<keyword evidence="4" id="KW-1003">Cell membrane</keyword>
<dbReference type="PATRIC" id="fig|104336.4.peg.1625"/>
<dbReference type="RefSeq" id="WP_052677701.1">
    <property type="nucleotide sequence ID" value="NZ_CP031425.1"/>
</dbReference>
<dbReference type="Pfam" id="PF01032">
    <property type="entry name" value="FecCD"/>
    <property type="match status" value="1"/>
</dbReference>
<dbReference type="EMBL" id="JYIU01000040">
    <property type="protein sequence ID" value="KJL21684.1"/>
    <property type="molecule type" value="Genomic_DNA"/>
</dbReference>
<dbReference type="InterPro" id="IPR000522">
    <property type="entry name" value="ABC_transptr_permease_BtuC"/>
</dbReference>
<feature type="transmembrane region" description="Helical" evidence="8">
    <location>
        <begin position="315"/>
        <end position="335"/>
    </location>
</feature>
<dbReference type="PANTHER" id="PTHR30472:SF24">
    <property type="entry name" value="FERRIC ENTEROBACTIN TRANSPORT SYSTEM PERMEASE PROTEIN FEPG"/>
    <property type="match status" value="1"/>
</dbReference>
<dbReference type="PANTHER" id="PTHR30472">
    <property type="entry name" value="FERRIC ENTEROBACTIN TRANSPORT SYSTEM PERMEASE PROTEIN"/>
    <property type="match status" value="1"/>
</dbReference>
<dbReference type="GO" id="GO:0022857">
    <property type="term" value="F:transmembrane transporter activity"/>
    <property type="evidence" value="ECO:0007669"/>
    <property type="project" value="InterPro"/>
</dbReference>